<dbReference type="Pfam" id="PF03323">
    <property type="entry name" value="GerA"/>
    <property type="match status" value="1"/>
</dbReference>
<feature type="transmembrane region" description="Helical" evidence="4">
    <location>
        <begin position="423"/>
        <end position="442"/>
    </location>
</feature>
<evidence type="ECO:0000256" key="4">
    <source>
        <dbReference type="SAM" id="Phobius"/>
    </source>
</evidence>
<evidence type="ECO:0000256" key="3">
    <source>
        <dbReference type="SAM" id="MobiDB-lite"/>
    </source>
</evidence>
<dbReference type="OrthoDB" id="1726708at2"/>
<gene>
    <name evidence="5" type="ORF">D3H35_24345</name>
</gene>
<sequence length="543" mass="60199">MRFPFFRRRKKRHSGSRDGGKATGSFASNEESGGGGDKKIANPVGMDVNANVRWIREKLGDSRDLVVRTLSEAGTKKAHTAFVFLGTMVDEQIVNQVVLQPLLDLLYGQHKQPSPSERFHLVRNHALPVGQVLEQRSLDEILKQILLGNSILFIAGHPAALIAGTTGGESRSVEEPSSQTVIRGPKESFTENFKTNLSLIRRRLKSQKLRIEYREIGTETMTNVAMIYMEGIAQDGIVREVRSRLDRIDTDAILESGYIEEFIQDETFTFFPTMQNTERPDAIAAGLLEGQVALVVDGTPFVLIMPATFTKFFQSSEDYYQRFDVATFLRLIRYGAFFVSMLLPSLYIAVTTFHQEMLPTSLLISLAAQREGVPFPALFEAFLMEITFEVLREAGVRMPRVIGPAISIVGALVLGQAAVQAGLVSAAMVIVVSFTAIANFVIPSLNMSIAARLIRFVMMLLGGTLGLFGIMSGLMVLLTHLVAMRSFGVPYFSPFAPFIWSNWKDVFIRVPQWAMNKRPRGIAARSNLTRQAKGQKPSPSNKG</sequence>
<organism evidence="5 6">
    <name type="scientific">Cohnella faecalis</name>
    <dbReference type="NCBI Taxonomy" id="2315694"/>
    <lineage>
        <taxon>Bacteria</taxon>
        <taxon>Bacillati</taxon>
        <taxon>Bacillota</taxon>
        <taxon>Bacilli</taxon>
        <taxon>Bacillales</taxon>
        <taxon>Paenibacillaceae</taxon>
        <taxon>Cohnella</taxon>
    </lineage>
</organism>
<evidence type="ECO:0000313" key="5">
    <source>
        <dbReference type="EMBL" id="RIE01487.1"/>
    </source>
</evidence>
<dbReference type="InterPro" id="IPR050768">
    <property type="entry name" value="UPF0353/GerABKA_families"/>
</dbReference>
<keyword evidence="2 4" id="KW-0472">Membrane</keyword>
<feature type="region of interest" description="Disordered" evidence="3">
    <location>
        <begin position="1"/>
        <end position="42"/>
    </location>
</feature>
<dbReference type="RefSeq" id="WP_119151740.1">
    <property type="nucleotide sequence ID" value="NZ_JBHSOV010000040.1"/>
</dbReference>
<dbReference type="AlphaFoldDB" id="A0A398CNJ2"/>
<dbReference type="GO" id="GO:0016020">
    <property type="term" value="C:membrane"/>
    <property type="evidence" value="ECO:0007669"/>
    <property type="project" value="InterPro"/>
</dbReference>
<keyword evidence="4" id="KW-0812">Transmembrane</keyword>
<dbReference type="GO" id="GO:0009847">
    <property type="term" value="P:spore germination"/>
    <property type="evidence" value="ECO:0007669"/>
    <property type="project" value="InterPro"/>
</dbReference>
<reference evidence="5 6" key="1">
    <citation type="submission" date="2018-09" db="EMBL/GenBank/DDBJ databases">
        <title>Cohnella cavernae sp. nov., isolated from a karst cave.</title>
        <authorList>
            <person name="Zhu H."/>
        </authorList>
    </citation>
    <scope>NUCLEOTIDE SEQUENCE [LARGE SCALE GENOMIC DNA]</scope>
    <source>
        <strain evidence="5 6">K2E09-144</strain>
    </source>
</reference>
<accession>A0A398CNJ2</accession>
<keyword evidence="4" id="KW-1133">Transmembrane helix</keyword>
<dbReference type="PANTHER" id="PTHR22550">
    <property type="entry name" value="SPORE GERMINATION PROTEIN"/>
    <property type="match status" value="1"/>
</dbReference>
<dbReference type="PIRSF" id="PIRSF005690">
    <property type="entry name" value="GerBA"/>
    <property type="match status" value="1"/>
</dbReference>
<feature type="transmembrane region" description="Helical" evidence="4">
    <location>
        <begin position="454"/>
        <end position="483"/>
    </location>
</feature>
<dbReference type="EMBL" id="QXJM01000040">
    <property type="protein sequence ID" value="RIE01487.1"/>
    <property type="molecule type" value="Genomic_DNA"/>
</dbReference>
<evidence type="ECO:0000313" key="6">
    <source>
        <dbReference type="Proteomes" id="UP000266340"/>
    </source>
</evidence>
<name>A0A398CNJ2_9BACL</name>
<dbReference type="Proteomes" id="UP000266340">
    <property type="component" value="Unassembled WGS sequence"/>
</dbReference>
<dbReference type="PANTHER" id="PTHR22550:SF5">
    <property type="entry name" value="LEUCINE ZIPPER PROTEIN 4"/>
    <property type="match status" value="1"/>
</dbReference>
<dbReference type="InterPro" id="IPR004995">
    <property type="entry name" value="Spore_Ger"/>
</dbReference>
<proteinExistence type="inferred from homology"/>
<evidence type="ECO:0000256" key="1">
    <source>
        <dbReference type="ARBA" id="ARBA00005278"/>
    </source>
</evidence>
<comment type="similarity">
    <text evidence="1">Belongs to the GerABKA family.</text>
</comment>
<protein>
    <submittedName>
        <fullName evidence="5">Spore germination protein</fullName>
    </submittedName>
</protein>
<comment type="caution">
    <text evidence="5">The sequence shown here is derived from an EMBL/GenBank/DDBJ whole genome shotgun (WGS) entry which is preliminary data.</text>
</comment>
<feature type="compositionally biased region" description="Basic residues" evidence="3">
    <location>
        <begin position="1"/>
        <end position="14"/>
    </location>
</feature>
<evidence type="ECO:0000256" key="2">
    <source>
        <dbReference type="ARBA" id="ARBA00023136"/>
    </source>
</evidence>
<feature type="transmembrane region" description="Helical" evidence="4">
    <location>
        <begin position="331"/>
        <end position="353"/>
    </location>
</feature>
<keyword evidence="6" id="KW-1185">Reference proteome</keyword>